<sequence>MFSIPLPVTLNQMFSASFVARSRGAEANAGAPARVAPRAPVPTPLMSAYEDPLPDLDQRVRSLGEW</sequence>
<dbReference type="RefSeq" id="WP_309830196.1">
    <property type="nucleotide sequence ID" value="NZ_JAVIZX010000001.1"/>
</dbReference>
<organism evidence="1 2">
    <name type="scientific">Paracidovorax wautersii</name>
    <dbReference type="NCBI Taxonomy" id="1177982"/>
    <lineage>
        <taxon>Bacteria</taxon>
        <taxon>Pseudomonadati</taxon>
        <taxon>Pseudomonadota</taxon>
        <taxon>Betaproteobacteria</taxon>
        <taxon>Burkholderiales</taxon>
        <taxon>Comamonadaceae</taxon>
        <taxon>Paracidovorax</taxon>
    </lineage>
</organism>
<evidence type="ECO:0000313" key="1">
    <source>
        <dbReference type="EMBL" id="MDR6215507.1"/>
    </source>
</evidence>
<dbReference type="Proteomes" id="UP001267710">
    <property type="component" value="Unassembled WGS sequence"/>
</dbReference>
<evidence type="ECO:0000313" key="2">
    <source>
        <dbReference type="Proteomes" id="UP001267710"/>
    </source>
</evidence>
<accession>A0ABU1IFC6</accession>
<gene>
    <name evidence="1" type="ORF">QE399_003196</name>
</gene>
<proteinExistence type="predicted"/>
<name>A0ABU1IFC6_9BURK</name>
<protein>
    <submittedName>
        <fullName evidence="1">Uncharacterized protein</fullName>
    </submittedName>
</protein>
<reference evidence="1 2" key="1">
    <citation type="submission" date="2023-08" db="EMBL/GenBank/DDBJ databases">
        <title>Functional and genomic diversity of the sorghum phyllosphere microbiome.</title>
        <authorList>
            <person name="Shade A."/>
        </authorList>
    </citation>
    <scope>NUCLEOTIDE SEQUENCE [LARGE SCALE GENOMIC DNA]</scope>
    <source>
        <strain evidence="1 2">SORGH_AS_0335</strain>
    </source>
</reference>
<dbReference type="EMBL" id="JAVIZX010000001">
    <property type="protein sequence ID" value="MDR6215507.1"/>
    <property type="molecule type" value="Genomic_DNA"/>
</dbReference>
<comment type="caution">
    <text evidence="1">The sequence shown here is derived from an EMBL/GenBank/DDBJ whole genome shotgun (WGS) entry which is preliminary data.</text>
</comment>
<keyword evidence="2" id="KW-1185">Reference proteome</keyword>